<gene>
    <name evidence="8" type="ORF">LSCM4_06076</name>
</gene>
<protein>
    <submittedName>
        <fullName evidence="8">Uncharacterized protein</fullName>
    </submittedName>
</protein>
<dbReference type="PANTHER" id="PTHR11101">
    <property type="entry name" value="PHOSPHATE TRANSPORTER"/>
    <property type="match status" value="1"/>
</dbReference>
<evidence type="ECO:0000256" key="5">
    <source>
        <dbReference type="ARBA" id="ARBA00022989"/>
    </source>
</evidence>
<keyword evidence="2" id="KW-0813">Transport</keyword>
<keyword evidence="5 7" id="KW-1133">Transmembrane helix</keyword>
<dbReference type="AlphaFoldDB" id="A0A836HP09"/>
<dbReference type="Proteomes" id="UP000674143">
    <property type="component" value="Chromosome 20"/>
</dbReference>
<dbReference type="GO" id="GO:0016020">
    <property type="term" value="C:membrane"/>
    <property type="evidence" value="ECO:0007669"/>
    <property type="project" value="UniProtKB-SubCell"/>
</dbReference>
<evidence type="ECO:0000256" key="7">
    <source>
        <dbReference type="SAM" id="Phobius"/>
    </source>
</evidence>
<organism evidence="8 9">
    <name type="scientific">Leishmania orientalis</name>
    <dbReference type="NCBI Taxonomy" id="2249476"/>
    <lineage>
        <taxon>Eukaryota</taxon>
        <taxon>Discoba</taxon>
        <taxon>Euglenozoa</taxon>
        <taxon>Kinetoplastea</taxon>
        <taxon>Metakinetoplastina</taxon>
        <taxon>Trypanosomatida</taxon>
        <taxon>Trypanosomatidae</taxon>
        <taxon>Leishmaniinae</taxon>
        <taxon>Leishmania</taxon>
    </lineage>
</organism>
<dbReference type="InterPro" id="IPR001204">
    <property type="entry name" value="Phos_transporter"/>
</dbReference>
<evidence type="ECO:0000313" key="9">
    <source>
        <dbReference type="Proteomes" id="UP000674143"/>
    </source>
</evidence>
<keyword evidence="6 7" id="KW-0472">Membrane</keyword>
<evidence type="ECO:0000256" key="4">
    <source>
        <dbReference type="ARBA" id="ARBA00022692"/>
    </source>
</evidence>
<name>A0A836HP09_9TRYP</name>
<proteinExistence type="predicted"/>
<dbReference type="Pfam" id="PF01384">
    <property type="entry name" value="PHO4"/>
    <property type="match status" value="1"/>
</dbReference>
<evidence type="ECO:0000313" key="8">
    <source>
        <dbReference type="EMBL" id="KAG5480310.1"/>
    </source>
</evidence>
<feature type="transmembrane region" description="Helical" evidence="7">
    <location>
        <begin position="91"/>
        <end position="119"/>
    </location>
</feature>
<evidence type="ECO:0000256" key="6">
    <source>
        <dbReference type="ARBA" id="ARBA00023136"/>
    </source>
</evidence>
<feature type="transmembrane region" description="Helical" evidence="7">
    <location>
        <begin position="32"/>
        <end position="55"/>
    </location>
</feature>
<dbReference type="GeneID" id="92361935"/>
<dbReference type="RefSeq" id="XP_067063641.1">
    <property type="nucleotide sequence ID" value="XM_067208001.1"/>
</dbReference>
<comment type="subcellular location">
    <subcellularLocation>
        <location evidence="1">Membrane</location>
        <topology evidence="1">Multi-pass membrane protein</topology>
    </subcellularLocation>
</comment>
<sequence>MRVSRCRESGRRPEGDYVRRDRQARRLPDHPYILMYSMLCACGAAFFCLVIVTWLKLLVSSTHRICGGAMGFALVYGVAGSENWADSQADFPFAMGGAPIIASCFLSPLLTGVVVAAIFGTIRSFVLRPANAVQRAMRTLTIVVAHRFSLLVCCFCSLRRRDWSPAFGYEPCGVCVRVDRRCCRACFLDAWCPTAEAAWRAEGTPCGGSRTEAGLRHTQC</sequence>
<comment type="caution">
    <text evidence="8">The sequence shown here is derived from an EMBL/GenBank/DDBJ whole genome shotgun (WGS) entry which is preliminary data.</text>
</comment>
<reference evidence="8 9" key="1">
    <citation type="submission" date="2021-02" db="EMBL/GenBank/DDBJ databases">
        <title>Leishmania (Mundinia) orientalis Genome sequencing and assembly.</title>
        <authorList>
            <person name="Almutairi H."/>
            <person name="Gatherer D."/>
        </authorList>
    </citation>
    <scope>NUCLEOTIDE SEQUENCE [LARGE SCALE GENOMIC DNA]</scope>
    <source>
        <strain evidence="8">LSCM4</strain>
    </source>
</reference>
<evidence type="ECO:0000256" key="3">
    <source>
        <dbReference type="ARBA" id="ARBA00022592"/>
    </source>
</evidence>
<keyword evidence="4 7" id="KW-0812">Transmembrane</keyword>
<dbReference type="GO" id="GO:0005315">
    <property type="term" value="F:phosphate transmembrane transporter activity"/>
    <property type="evidence" value="ECO:0007669"/>
    <property type="project" value="InterPro"/>
</dbReference>
<accession>A0A836HP09</accession>
<keyword evidence="3" id="KW-0592">Phosphate transport</keyword>
<dbReference type="PANTHER" id="PTHR11101:SF96">
    <property type="entry name" value="PHOSPHATE TRANSPORTER"/>
    <property type="match status" value="1"/>
</dbReference>
<dbReference type="SMR" id="A0A836HP09"/>
<evidence type="ECO:0000256" key="2">
    <source>
        <dbReference type="ARBA" id="ARBA00022448"/>
    </source>
</evidence>
<dbReference type="GO" id="GO:0035435">
    <property type="term" value="P:phosphate ion transmembrane transport"/>
    <property type="evidence" value="ECO:0007669"/>
    <property type="project" value="TreeGrafter"/>
</dbReference>
<dbReference type="KEGG" id="loi:92361935"/>
<dbReference type="EMBL" id="JAFHLR010000020">
    <property type="protein sequence ID" value="KAG5480310.1"/>
    <property type="molecule type" value="Genomic_DNA"/>
</dbReference>
<keyword evidence="9" id="KW-1185">Reference proteome</keyword>
<evidence type="ECO:0000256" key="1">
    <source>
        <dbReference type="ARBA" id="ARBA00004141"/>
    </source>
</evidence>